<name>A0A2A2F108_9GAMM</name>
<evidence type="ECO:0000313" key="1">
    <source>
        <dbReference type="EMBL" id="PAU79106.1"/>
    </source>
</evidence>
<dbReference type="Proteomes" id="UP000217771">
    <property type="component" value="Unassembled WGS sequence"/>
</dbReference>
<gene>
    <name evidence="1" type="ORF">CK498_01690</name>
</gene>
<accession>A0A2A2F108</accession>
<dbReference type="OrthoDB" id="6143714at2"/>
<proteinExistence type="predicted"/>
<comment type="caution">
    <text evidence="1">The sequence shown here is derived from an EMBL/GenBank/DDBJ whole genome shotgun (WGS) entry which is preliminary data.</text>
</comment>
<dbReference type="AlphaFoldDB" id="A0A2A2F108"/>
<dbReference type="RefSeq" id="WP_095619121.1">
    <property type="nucleotide sequence ID" value="NZ_NSKB01000001.1"/>
</dbReference>
<organism evidence="1 2">
    <name type="scientific">Halomonas salipaludis</name>
    <dbReference type="NCBI Taxonomy" id="2032625"/>
    <lineage>
        <taxon>Bacteria</taxon>
        <taxon>Pseudomonadati</taxon>
        <taxon>Pseudomonadota</taxon>
        <taxon>Gammaproteobacteria</taxon>
        <taxon>Oceanospirillales</taxon>
        <taxon>Halomonadaceae</taxon>
        <taxon>Halomonas</taxon>
    </lineage>
</organism>
<sequence length="359" mass="39459">MFQAAKSAKLALDSTLLGDSLEALFAPAQLIDDVQWVSGFAGPSLQRLLHVPALRERSPQRDALGKMPELALAWRRLACGEVSLSDWLPQHDAEWAAYSDFVSFVMYASTLIELHDKPSLRRLQHLLGLAALRLKLDPLIHRQPELAVRLGIMIDTPGYLVAVEIAAACQLRVASVRNAISRREMIADPAHGVPVDAALDWMVQRRGFLYPVINAITPGRRINGRLANQWLQQDPRVEQLRRVTRLRMMQWRVLGSRRCFGVNEQGLHHCLVTLPADDPDGLAAAGLDALEDRSDDSAVALYRQSFAAAVVGGGASEAPIHQGVVPTMQVLDTLLDYLADTAQAARGAPSERPCQADQE</sequence>
<keyword evidence="2" id="KW-1185">Reference proteome</keyword>
<evidence type="ECO:0000313" key="2">
    <source>
        <dbReference type="Proteomes" id="UP000217771"/>
    </source>
</evidence>
<protein>
    <submittedName>
        <fullName evidence="1">Uncharacterized protein</fullName>
    </submittedName>
</protein>
<reference evidence="1 2" key="1">
    <citation type="submission" date="2017-08" db="EMBL/GenBank/DDBJ databases">
        <title>Halomonas alkalisoli sp. nov., isolated from saline alkaline soil.</title>
        <authorList>
            <person name="Wang D."/>
            <person name="Zhang G."/>
        </authorList>
    </citation>
    <scope>NUCLEOTIDE SEQUENCE [LARGE SCALE GENOMIC DNA]</scope>
    <source>
        <strain evidence="1 2">WRN001</strain>
    </source>
</reference>
<dbReference type="EMBL" id="NSKB01000001">
    <property type="protein sequence ID" value="PAU79106.1"/>
    <property type="molecule type" value="Genomic_DNA"/>
</dbReference>